<dbReference type="GO" id="GO:0016887">
    <property type="term" value="F:ATP hydrolysis activity"/>
    <property type="evidence" value="ECO:0007669"/>
    <property type="project" value="InterPro"/>
</dbReference>
<keyword evidence="7" id="KW-0067">ATP-binding</keyword>
<keyword evidence="8 12" id="KW-1133">Transmembrane helix</keyword>
<evidence type="ECO:0000259" key="13">
    <source>
        <dbReference type="PROSITE" id="PS50893"/>
    </source>
</evidence>
<dbReference type="InterPro" id="IPR039421">
    <property type="entry name" value="Type_1_exporter"/>
</dbReference>
<feature type="region of interest" description="Disordered" evidence="11">
    <location>
        <begin position="328"/>
        <end position="370"/>
    </location>
</feature>
<evidence type="ECO:0000313" key="16">
    <source>
        <dbReference type="Proteomes" id="UP000070620"/>
    </source>
</evidence>
<comment type="similarity">
    <text evidence="10">Belongs to the ABC transporter superfamily. Siderophore-Fe(3+) uptake transporter (SIUT) (TC 3.A.1.21) family.</text>
</comment>
<dbReference type="InterPro" id="IPR027417">
    <property type="entry name" value="P-loop_NTPase"/>
</dbReference>
<feature type="transmembrane region" description="Helical" evidence="12">
    <location>
        <begin position="163"/>
        <end position="182"/>
    </location>
</feature>
<evidence type="ECO:0000256" key="8">
    <source>
        <dbReference type="ARBA" id="ARBA00022989"/>
    </source>
</evidence>
<dbReference type="PANTHER" id="PTHR43394">
    <property type="entry name" value="ATP-DEPENDENT PERMEASE MDL1, MITOCHONDRIAL"/>
    <property type="match status" value="1"/>
</dbReference>
<dbReference type="GO" id="GO:0015421">
    <property type="term" value="F:ABC-type oligopeptide transporter activity"/>
    <property type="evidence" value="ECO:0007669"/>
    <property type="project" value="TreeGrafter"/>
</dbReference>
<evidence type="ECO:0000256" key="4">
    <source>
        <dbReference type="ARBA" id="ARBA00022519"/>
    </source>
</evidence>
<evidence type="ECO:0000256" key="7">
    <source>
        <dbReference type="ARBA" id="ARBA00022840"/>
    </source>
</evidence>
<dbReference type="PROSITE" id="PS00211">
    <property type="entry name" value="ABC_TRANSPORTER_1"/>
    <property type="match status" value="1"/>
</dbReference>
<dbReference type="PROSITE" id="PS50929">
    <property type="entry name" value="ABC_TM1F"/>
    <property type="match status" value="1"/>
</dbReference>
<dbReference type="RefSeq" id="WP_067365554.1">
    <property type="nucleotide sequence ID" value="NZ_JBIUBN010000015.1"/>
</dbReference>
<keyword evidence="2" id="KW-0813">Transport</keyword>
<keyword evidence="5 12" id="KW-0812">Transmembrane</keyword>
<dbReference type="SUPFAM" id="SSF52540">
    <property type="entry name" value="P-loop containing nucleoside triphosphate hydrolases"/>
    <property type="match status" value="1"/>
</dbReference>
<dbReference type="PANTHER" id="PTHR43394:SF1">
    <property type="entry name" value="ATP-BINDING CASSETTE SUB-FAMILY B MEMBER 10, MITOCHONDRIAL"/>
    <property type="match status" value="1"/>
</dbReference>
<dbReference type="AlphaFoldDB" id="A0A136PS83"/>
<protein>
    <recommendedName>
        <fullName evidence="17">ABC transporter ATP-binding protein</fullName>
    </recommendedName>
</protein>
<dbReference type="SMART" id="SM00382">
    <property type="entry name" value="AAA"/>
    <property type="match status" value="1"/>
</dbReference>
<keyword evidence="6" id="KW-0547">Nucleotide-binding</keyword>
<gene>
    <name evidence="15" type="ORF">AWW66_14335</name>
</gene>
<keyword evidence="4" id="KW-0997">Cell inner membrane</keyword>
<evidence type="ECO:0000256" key="1">
    <source>
        <dbReference type="ARBA" id="ARBA00004429"/>
    </source>
</evidence>
<dbReference type="InterPro" id="IPR003439">
    <property type="entry name" value="ABC_transporter-like_ATP-bd"/>
</dbReference>
<dbReference type="EMBL" id="LRQV01000044">
    <property type="protein sequence ID" value="KXK61313.1"/>
    <property type="molecule type" value="Genomic_DNA"/>
</dbReference>
<dbReference type="InterPro" id="IPR003593">
    <property type="entry name" value="AAA+_ATPase"/>
</dbReference>
<evidence type="ECO:0000313" key="15">
    <source>
        <dbReference type="EMBL" id="KXK61313.1"/>
    </source>
</evidence>
<dbReference type="Proteomes" id="UP000070620">
    <property type="component" value="Unassembled WGS sequence"/>
</dbReference>
<keyword evidence="16" id="KW-1185">Reference proteome</keyword>
<dbReference type="Gene3D" id="1.20.1560.10">
    <property type="entry name" value="ABC transporter type 1, transmembrane domain"/>
    <property type="match status" value="1"/>
</dbReference>
<dbReference type="Gene3D" id="3.40.50.300">
    <property type="entry name" value="P-loop containing nucleotide triphosphate hydrolases"/>
    <property type="match status" value="1"/>
</dbReference>
<evidence type="ECO:0000256" key="5">
    <source>
        <dbReference type="ARBA" id="ARBA00022692"/>
    </source>
</evidence>
<dbReference type="InterPro" id="IPR036640">
    <property type="entry name" value="ABC1_TM_sf"/>
</dbReference>
<evidence type="ECO:0000256" key="6">
    <source>
        <dbReference type="ARBA" id="ARBA00022741"/>
    </source>
</evidence>
<feature type="compositionally biased region" description="Low complexity" evidence="11">
    <location>
        <begin position="332"/>
        <end position="344"/>
    </location>
</feature>
<evidence type="ECO:0000256" key="9">
    <source>
        <dbReference type="ARBA" id="ARBA00023136"/>
    </source>
</evidence>
<dbReference type="FunFam" id="3.40.50.300:FF:000221">
    <property type="entry name" value="Multidrug ABC transporter ATP-binding protein"/>
    <property type="match status" value="1"/>
</dbReference>
<evidence type="ECO:0000256" key="11">
    <source>
        <dbReference type="SAM" id="MobiDB-lite"/>
    </source>
</evidence>
<evidence type="ECO:0008006" key="17">
    <source>
        <dbReference type="Google" id="ProtNLM"/>
    </source>
</evidence>
<dbReference type="SUPFAM" id="SSF90123">
    <property type="entry name" value="ABC transporter transmembrane region"/>
    <property type="match status" value="1"/>
</dbReference>
<dbReference type="InterPro" id="IPR017871">
    <property type="entry name" value="ABC_transporter-like_CS"/>
</dbReference>
<comment type="caution">
    <text evidence="15">The sequence shown here is derived from an EMBL/GenBank/DDBJ whole genome shotgun (WGS) entry which is preliminary data.</text>
</comment>
<reference evidence="15 16" key="1">
    <citation type="submission" date="2016-01" db="EMBL/GenBank/DDBJ databases">
        <title>Whole genome sequence and analysis of Micromonospora rosaria DSM 803, which can produce antibacterial substance rosamicin.</title>
        <authorList>
            <person name="Yang H."/>
            <person name="He X."/>
            <person name="Zhu D."/>
        </authorList>
    </citation>
    <scope>NUCLEOTIDE SEQUENCE [LARGE SCALE GENOMIC DNA]</scope>
    <source>
        <strain evidence="15 16">DSM 803</strain>
    </source>
</reference>
<sequence>MSPATGGQRHWLGMLTGYVRPHRGPFLAAGMLLLLSSLLGLAQPLAAKALIDGLSAGQGVGRALVALTGLVLAAAVLLGVGNYLILRTAEAVALDGRRGLVRHLLRLTVPAMQRQAPGDLLARVAGDTMLLRQIASQALIDLFTGGVMLLGAVVLMAVVDLALLGVTVIVVALLLVIMGVLMPRIREAALRSQESVGEMGATLERALGAFTTMKASGTEATEAARIDAAALTAYRQGVSLARWGSIAGTSAGLAIQVAFLVVLGVGGARVASGAMPVSALVAFLLYVAYLTHPVLQLVGAGTYLQIGRAALTRIGEIDALPVEPIDLPPPGGTARPAGPPTSAGIPTSGVAGPGGGAARPGADAGAARAEPAAGRAEPAAVVFEQVGFGYPGRAEPALHDLSLTVPAGGLTALVGPSGSGKTTVLALIERFYEPEHGRILFDGRPLADWPLAELRASIGYVEQDVAVLAGTLRENVAYATPGATDEEIHAVLRTTRLGPLLERLGGDLDAPIAHRGSSVSGGERQRIAVARALLRRPRLLLLDEATSQLDAANEAALREVIQEVSRRTTVLMVAHRLSTVLGAAQIVVLENGSARSVGSHPDLVRTDSLYATLAAEQSLV</sequence>
<organism evidence="15 16">
    <name type="scientific">Micromonospora rosaria</name>
    <dbReference type="NCBI Taxonomy" id="47874"/>
    <lineage>
        <taxon>Bacteria</taxon>
        <taxon>Bacillati</taxon>
        <taxon>Actinomycetota</taxon>
        <taxon>Actinomycetes</taxon>
        <taxon>Micromonosporales</taxon>
        <taxon>Micromonosporaceae</taxon>
        <taxon>Micromonospora</taxon>
    </lineage>
</organism>
<dbReference type="CDD" id="cd18551">
    <property type="entry name" value="ABC_6TM_LmrA_like"/>
    <property type="match status" value="1"/>
</dbReference>
<feature type="transmembrane region" description="Helical" evidence="12">
    <location>
        <begin position="138"/>
        <end position="157"/>
    </location>
</feature>
<dbReference type="Pfam" id="PF00664">
    <property type="entry name" value="ABC_membrane"/>
    <property type="match status" value="1"/>
</dbReference>
<dbReference type="Pfam" id="PF00005">
    <property type="entry name" value="ABC_tran"/>
    <property type="match status" value="1"/>
</dbReference>
<feature type="domain" description="ABC transmembrane type-1" evidence="14">
    <location>
        <begin position="27"/>
        <end position="305"/>
    </location>
</feature>
<comment type="subcellular location">
    <subcellularLocation>
        <location evidence="1">Cell inner membrane</location>
        <topology evidence="1">Multi-pass membrane protein</topology>
    </subcellularLocation>
</comment>
<evidence type="ECO:0000256" key="12">
    <source>
        <dbReference type="SAM" id="Phobius"/>
    </source>
</evidence>
<dbReference type="GO" id="GO:0005886">
    <property type="term" value="C:plasma membrane"/>
    <property type="evidence" value="ECO:0007669"/>
    <property type="project" value="UniProtKB-SubCell"/>
</dbReference>
<feature type="transmembrane region" description="Helical" evidence="12">
    <location>
        <begin position="243"/>
        <end position="264"/>
    </location>
</feature>
<proteinExistence type="inferred from homology"/>
<feature type="transmembrane region" description="Helical" evidence="12">
    <location>
        <begin position="63"/>
        <end position="85"/>
    </location>
</feature>
<feature type="compositionally biased region" description="Low complexity" evidence="11">
    <location>
        <begin position="359"/>
        <end position="370"/>
    </location>
</feature>
<keyword evidence="9 12" id="KW-0472">Membrane</keyword>
<dbReference type="GO" id="GO:0005524">
    <property type="term" value="F:ATP binding"/>
    <property type="evidence" value="ECO:0007669"/>
    <property type="project" value="UniProtKB-KW"/>
</dbReference>
<dbReference type="PROSITE" id="PS50893">
    <property type="entry name" value="ABC_TRANSPORTER_2"/>
    <property type="match status" value="1"/>
</dbReference>
<evidence type="ECO:0000256" key="10">
    <source>
        <dbReference type="ARBA" id="ARBA00023455"/>
    </source>
</evidence>
<dbReference type="InterPro" id="IPR011527">
    <property type="entry name" value="ABC1_TM_dom"/>
</dbReference>
<evidence type="ECO:0000256" key="2">
    <source>
        <dbReference type="ARBA" id="ARBA00022448"/>
    </source>
</evidence>
<name>A0A136PS83_9ACTN</name>
<keyword evidence="3" id="KW-1003">Cell membrane</keyword>
<feature type="domain" description="ABC transporter" evidence="13">
    <location>
        <begin position="381"/>
        <end position="616"/>
    </location>
</feature>
<evidence type="ECO:0000256" key="3">
    <source>
        <dbReference type="ARBA" id="ARBA00022475"/>
    </source>
</evidence>
<evidence type="ECO:0000259" key="14">
    <source>
        <dbReference type="PROSITE" id="PS50929"/>
    </source>
</evidence>
<accession>A0A136PS83</accession>